<keyword evidence="1" id="KW-0472">Membrane</keyword>
<evidence type="ECO:0000313" key="2">
    <source>
        <dbReference type="EMBL" id="KAI0295062.1"/>
    </source>
</evidence>
<feature type="transmembrane region" description="Helical" evidence="1">
    <location>
        <begin position="6"/>
        <end position="24"/>
    </location>
</feature>
<keyword evidence="1" id="KW-0812">Transmembrane</keyword>
<proteinExistence type="predicted"/>
<evidence type="ECO:0000313" key="3">
    <source>
        <dbReference type="Proteomes" id="UP001203297"/>
    </source>
</evidence>
<dbReference type="EMBL" id="WTXG01000064">
    <property type="protein sequence ID" value="KAI0295062.1"/>
    <property type="molecule type" value="Genomic_DNA"/>
</dbReference>
<gene>
    <name evidence="2" type="ORF">B0F90DRAFT_1753457</name>
</gene>
<comment type="caution">
    <text evidence="2">The sequence shown here is derived from an EMBL/GenBank/DDBJ whole genome shotgun (WGS) entry which is preliminary data.</text>
</comment>
<dbReference type="Proteomes" id="UP001203297">
    <property type="component" value="Unassembled WGS sequence"/>
</dbReference>
<name>A0AAD4LY11_9AGAM</name>
<reference evidence="2" key="1">
    <citation type="journal article" date="2022" name="New Phytol.">
        <title>Evolutionary transition to the ectomycorrhizal habit in the genomes of a hyperdiverse lineage of mushroom-forming fungi.</title>
        <authorList>
            <person name="Looney B."/>
            <person name="Miyauchi S."/>
            <person name="Morin E."/>
            <person name="Drula E."/>
            <person name="Courty P.E."/>
            <person name="Kohler A."/>
            <person name="Kuo A."/>
            <person name="LaButti K."/>
            <person name="Pangilinan J."/>
            <person name="Lipzen A."/>
            <person name="Riley R."/>
            <person name="Andreopoulos W."/>
            <person name="He G."/>
            <person name="Johnson J."/>
            <person name="Nolan M."/>
            <person name="Tritt A."/>
            <person name="Barry K.W."/>
            <person name="Grigoriev I.V."/>
            <person name="Nagy L.G."/>
            <person name="Hibbett D."/>
            <person name="Henrissat B."/>
            <person name="Matheny P.B."/>
            <person name="Labbe J."/>
            <person name="Martin F.M."/>
        </authorList>
    </citation>
    <scope>NUCLEOTIDE SEQUENCE</scope>
    <source>
        <strain evidence="2">BPL690</strain>
    </source>
</reference>
<keyword evidence="1" id="KW-1133">Transmembrane helix</keyword>
<accession>A0AAD4LY11</accession>
<evidence type="ECO:0000256" key="1">
    <source>
        <dbReference type="SAM" id="Phobius"/>
    </source>
</evidence>
<sequence>MNSWGGISFLLVACACLLVGVQLMSEYREEELRRGIQRRCQVDGGWRFYYH</sequence>
<dbReference type="AlphaFoldDB" id="A0AAD4LY11"/>
<keyword evidence="3" id="KW-1185">Reference proteome</keyword>
<organism evidence="2 3">
    <name type="scientific">Multifurca ochricompacta</name>
    <dbReference type="NCBI Taxonomy" id="376703"/>
    <lineage>
        <taxon>Eukaryota</taxon>
        <taxon>Fungi</taxon>
        <taxon>Dikarya</taxon>
        <taxon>Basidiomycota</taxon>
        <taxon>Agaricomycotina</taxon>
        <taxon>Agaricomycetes</taxon>
        <taxon>Russulales</taxon>
        <taxon>Russulaceae</taxon>
        <taxon>Multifurca</taxon>
    </lineage>
</organism>
<protein>
    <submittedName>
        <fullName evidence="2">Uncharacterized protein</fullName>
    </submittedName>
</protein>